<dbReference type="EC" id="2.7.7.65" evidence="1"/>
<dbReference type="InterPro" id="IPR043128">
    <property type="entry name" value="Rev_trsase/Diguanyl_cyclase"/>
</dbReference>
<reference evidence="5 6" key="1">
    <citation type="submission" date="2023-11" db="EMBL/GenBank/DDBJ databases">
        <title>Draft genome of Azohydromonas lata strain H1 (DSM1123), a polyhydroxyalkanoate producer.</title>
        <authorList>
            <person name="Traversa D."/>
            <person name="D'Addabbo P."/>
            <person name="Pazzani C."/>
            <person name="Manzari C."/>
            <person name="Chiara M."/>
            <person name="Scrascia M."/>
        </authorList>
    </citation>
    <scope>NUCLEOTIDE SEQUENCE [LARGE SCALE GENOMIC DNA]</scope>
    <source>
        <strain evidence="5 6">H1</strain>
    </source>
</reference>
<evidence type="ECO:0000313" key="5">
    <source>
        <dbReference type="EMBL" id="MDZ5461485.1"/>
    </source>
</evidence>
<dbReference type="EMBL" id="JAXOJX010000118">
    <property type="protein sequence ID" value="MDZ5461485.1"/>
    <property type="molecule type" value="Genomic_DNA"/>
</dbReference>
<keyword evidence="6" id="KW-1185">Reference proteome</keyword>
<name>A0ABU5IRG2_9BURK</name>
<dbReference type="Pfam" id="PF09084">
    <property type="entry name" value="NMT1"/>
    <property type="match status" value="1"/>
</dbReference>
<dbReference type="SMART" id="SM00267">
    <property type="entry name" value="GGDEF"/>
    <property type="match status" value="1"/>
</dbReference>
<dbReference type="PANTHER" id="PTHR45138">
    <property type="entry name" value="REGULATORY COMPONENTS OF SENSORY TRANSDUCTION SYSTEM"/>
    <property type="match status" value="1"/>
</dbReference>
<sequence>MIRASRRQSGSSLADAHWGSSLASSPGAAQVERARLLWPAWAALLALACAIWPAAVRVQAQPAAGGQPLQAVTLQLKWKHQFQFAGYYAALQQGYYRQAGLDVTLAEAGPEQDSATPVLEGRAQYGVGDSSLVLLRQLGRPLVVLAVVLQHSPNIYIARGEVDHVHALVGKRVMQEASADELFAYLHKEGVHPEQLRFVPHDFSAADLLAGKVDAISAYSTDELFDVRAAGKPFTVLTPRSAGIDFYGDNLFTTEEEIRQHPARAKAFREASLKGWQYAMAHPEEVADLILERYSRRHGREHLLFEAKEMQRLMQPELVEIGQVNPGRWLHIAEVYQELGMLKSTELKGFIYSPAAPRPSRLYVALAVFAAATLVLGGVVAYLRRLNHRLRLAHSALQARVHEIEALQARLHEQAVRDPLTGMFNRRYMDETLEHELARARRYHYPLALVMLDVDHFKRVNDTFGHAGGDELLRRLGRLLRENCRGGDIACRYGGEEFMLLLPGLDEPALHERAEFWRCSVEALSITYGSATFHVTASIGVAVFPHHAQDVPSLQRCADRALYAAKTGGRNRVVFAQPATAQDAGALSLNAAPCRAAAASSAESAAAASTV</sequence>
<dbReference type="InterPro" id="IPR015168">
    <property type="entry name" value="SsuA/THI5"/>
</dbReference>
<accession>A0ABU5IRG2</accession>
<keyword evidence="3" id="KW-0812">Transmembrane</keyword>
<feature type="transmembrane region" description="Helical" evidence="3">
    <location>
        <begin position="36"/>
        <end position="55"/>
    </location>
</feature>
<organism evidence="5 6">
    <name type="scientific">Azohydromonas lata</name>
    <dbReference type="NCBI Taxonomy" id="45677"/>
    <lineage>
        <taxon>Bacteria</taxon>
        <taxon>Pseudomonadati</taxon>
        <taxon>Pseudomonadota</taxon>
        <taxon>Betaproteobacteria</taxon>
        <taxon>Burkholderiales</taxon>
        <taxon>Sphaerotilaceae</taxon>
        <taxon>Azohydromonas</taxon>
    </lineage>
</organism>
<dbReference type="InterPro" id="IPR000160">
    <property type="entry name" value="GGDEF_dom"/>
</dbReference>
<dbReference type="Pfam" id="PF00990">
    <property type="entry name" value="GGDEF"/>
    <property type="match status" value="1"/>
</dbReference>
<proteinExistence type="predicted"/>
<dbReference type="PROSITE" id="PS50887">
    <property type="entry name" value="GGDEF"/>
    <property type="match status" value="1"/>
</dbReference>
<dbReference type="Proteomes" id="UP001293718">
    <property type="component" value="Unassembled WGS sequence"/>
</dbReference>
<dbReference type="CDD" id="cd01949">
    <property type="entry name" value="GGDEF"/>
    <property type="match status" value="1"/>
</dbReference>
<dbReference type="Gene3D" id="3.40.190.10">
    <property type="entry name" value="Periplasmic binding protein-like II"/>
    <property type="match status" value="2"/>
</dbReference>
<keyword evidence="3" id="KW-1133">Transmembrane helix</keyword>
<comment type="caution">
    <text evidence="5">The sequence shown here is derived from an EMBL/GenBank/DDBJ whole genome shotgun (WGS) entry which is preliminary data.</text>
</comment>
<evidence type="ECO:0000259" key="4">
    <source>
        <dbReference type="PROSITE" id="PS50887"/>
    </source>
</evidence>
<dbReference type="NCBIfam" id="TIGR00254">
    <property type="entry name" value="GGDEF"/>
    <property type="match status" value="1"/>
</dbReference>
<protein>
    <recommendedName>
        <fullName evidence="1">diguanylate cyclase</fullName>
        <ecNumber evidence="1">2.7.7.65</ecNumber>
    </recommendedName>
</protein>
<keyword evidence="5" id="KW-0808">Transferase</keyword>
<feature type="domain" description="GGDEF" evidence="4">
    <location>
        <begin position="445"/>
        <end position="578"/>
    </location>
</feature>
<dbReference type="PANTHER" id="PTHR45138:SF9">
    <property type="entry name" value="DIGUANYLATE CYCLASE DGCM-RELATED"/>
    <property type="match status" value="1"/>
</dbReference>
<dbReference type="RefSeq" id="WP_322468635.1">
    <property type="nucleotide sequence ID" value="NZ_JAXOJX010000118.1"/>
</dbReference>
<dbReference type="SUPFAM" id="SSF55073">
    <property type="entry name" value="Nucleotide cyclase"/>
    <property type="match status" value="1"/>
</dbReference>
<evidence type="ECO:0000256" key="2">
    <source>
        <dbReference type="ARBA" id="ARBA00034247"/>
    </source>
</evidence>
<keyword evidence="3" id="KW-0472">Membrane</keyword>
<dbReference type="InterPro" id="IPR050469">
    <property type="entry name" value="Diguanylate_Cyclase"/>
</dbReference>
<evidence type="ECO:0000256" key="3">
    <source>
        <dbReference type="SAM" id="Phobius"/>
    </source>
</evidence>
<gene>
    <name evidence="5" type="ORF">SM757_33400</name>
</gene>
<dbReference type="Gene3D" id="3.30.70.270">
    <property type="match status" value="1"/>
</dbReference>
<comment type="catalytic activity">
    <reaction evidence="2">
        <text>2 GTP = 3',3'-c-di-GMP + 2 diphosphate</text>
        <dbReference type="Rhea" id="RHEA:24898"/>
        <dbReference type="ChEBI" id="CHEBI:33019"/>
        <dbReference type="ChEBI" id="CHEBI:37565"/>
        <dbReference type="ChEBI" id="CHEBI:58805"/>
        <dbReference type="EC" id="2.7.7.65"/>
    </reaction>
</comment>
<dbReference type="InterPro" id="IPR029787">
    <property type="entry name" value="Nucleotide_cyclase"/>
</dbReference>
<evidence type="ECO:0000313" key="6">
    <source>
        <dbReference type="Proteomes" id="UP001293718"/>
    </source>
</evidence>
<dbReference type="GO" id="GO:0052621">
    <property type="term" value="F:diguanylate cyclase activity"/>
    <property type="evidence" value="ECO:0007669"/>
    <property type="project" value="UniProtKB-EC"/>
</dbReference>
<feature type="transmembrane region" description="Helical" evidence="3">
    <location>
        <begin position="362"/>
        <end position="383"/>
    </location>
</feature>
<dbReference type="SUPFAM" id="SSF53850">
    <property type="entry name" value="Periplasmic binding protein-like II"/>
    <property type="match status" value="1"/>
</dbReference>
<evidence type="ECO:0000256" key="1">
    <source>
        <dbReference type="ARBA" id="ARBA00012528"/>
    </source>
</evidence>
<keyword evidence="5" id="KW-0548">Nucleotidyltransferase</keyword>